<comment type="caution">
    <text evidence="17">The sequence shown here is derived from an EMBL/GenBank/DDBJ whole genome shotgun (WGS) entry which is preliminary data.</text>
</comment>
<keyword evidence="18" id="KW-1185">Reference proteome</keyword>
<evidence type="ECO:0000256" key="9">
    <source>
        <dbReference type="ARBA" id="ARBA00022848"/>
    </source>
</evidence>
<dbReference type="InterPro" id="IPR002401">
    <property type="entry name" value="Cyt_P450_E_grp-I"/>
</dbReference>
<feature type="binding site" description="axial binding residue" evidence="14">
    <location>
        <position position="520"/>
    </location>
    <ligand>
        <name>heme</name>
        <dbReference type="ChEBI" id="CHEBI:30413"/>
    </ligand>
    <ligandPart>
        <name>Fe</name>
        <dbReference type="ChEBI" id="CHEBI:18248"/>
    </ligandPart>
</feature>
<keyword evidence="10 15" id="KW-0560">Oxidoreductase</keyword>
<keyword evidence="7 14" id="KW-0479">Metal-binding</keyword>
<dbReference type="GO" id="GO:0005506">
    <property type="term" value="F:iron ion binding"/>
    <property type="evidence" value="ECO:0007669"/>
    <property type="project" value="InterPro"/>
</dbReference>
<dbReference type="EMBL" id="JALNTZ010000001">
    <property type="protein sequence ID" value="KAJ3665224.1"/>
    <property type="molecule type" value="Genomic_DNA"/>
</dbReference>
<evidence type="ECO:0000313" key="17">
    <source>
        <dbReference type="EMBL" id="KAJ3665224.1"/>
    </source>
</evidence>
<comment type="similarity">
    <text evidence="5 15">Belongs to the cytochrome P450 family.</text>
</comment>
<dbReference type="InterPro" id="IPR036396">
    <property type="entry name" value="Cyt_P450_sf"/>
</dbReference>
<evidence type="ECO:0000256" key="1">
    <source>
        <dbReference type="ARBA" id="ARBA00001971"/>
    </source>
</evidence>
<evidence type="ECO:0000256" key="4">
    <source>
        <dbReference type="ARBA" id="ARBA00004406"/>
    </source>
</evidence>
<proteinExistence type="inferred from homology"/>
<dbReference type="Pfam" id="PF00067">
    <property type="entry name" value="p450"/>
    <property type="match status" value="1"/>
</dbReference>
<dbReference type="Proteomes" id="UP001168821">
    <property type="component" value="Unassembled WGS sequence"/>
</dbReference>
<dbReference type="PRINTS" id="PR00385">
    <property type="entry name" value="P450"/>
</dbReference>
<feature type="transmembrane region" description="Helical" evidence="16">
    <location>
        <begin position="86"/>
        <end position="107"/>
    </location>
</feature>
<reference evidence="17" key="1">
    <citation type="journal article" date="2023" name="G3 (Bethesda)">
        <title>Whole genome assemblies of Zophobas morio and Tenebrio molitor.</title>
        <authorList>
            <person name="Kaur S."/>
            <person name="Stinson S.A."/>
            <person name="diCenzo G.C."/>
        </authorList>
    </citation>
    <scope>NUCLEOTIDE SEQUENCE</scope>
    <source>
        <strain evidence="17">QUZm001</strain>
    </source>
</reference>
<gene>
    <name evidence="17" type="ORF">Zmor_000730</name>
</gene>
<accession>A0AA38J1T8</accession>
<dbReference type="Gene3D" id="1.10.630.10">
    <property type="entry name" value="Cytochrome P450"/>
    <property type="match status" value="1"/>
</dbReference>
<name>A0AA38J1T8_9CUCU</name>
<comment type="cofactor">
    <cofactor evidence="1 14">
        <name>heme</name>
        <dbReference type="ChEBI" id="CHEBI:30413"/>
    </cofactor>
</comment>
<evidence type="ECO:0000256" key="10">
    <source>
        <dbReference type="ARBA" id="ARBA00023002"/>
    </source>
</evidence>
<evidence type="ECO:0000256" key="13">
    <source>
        <dbReference type="ARBA" id="ARBA00023136"/>
    </source>
</evidence>
<evidence type="ECO:0000256" key="12">
    <source>
        <dbReference type="ARBA" id="ARBA00023033"/>
    </source>
</evidence>
<organism evidence="17 18">
    <name type="scientific">Zophobas morio</name>
    <dbReference type="NCBI Taxonomy" id="2755281"/>
    <lineage>
        <taxon>Eukaryota</taxon>
        <taxon>Metazoa</taxon>
        <taxon>Ecdysozoa</taxon>
        <taxon>Arthropoda</taxon>
        <taxon>Hexapoda</taxon>
        <taxon>Insecta</taxon>
        <taxon>Pterygota</taxon>
        <taxon>Neoptera</taxon>
        <taxon>Endopterygota</taxon>
        <taxon>Coleoptera</taxon>
        <taxon>Polyphaga</taxon>
        <taxon>Cucujiformia</taxon>
        <taxon>Tenebrionidae</taxon>
        <taxon>Zophobas</taxon>
    </lineage>
</organism>
<evidence type="ECO:0000256" key="3">
    <source>
        <dbReference type="ARBA" id="ARBA00004174"/>
    </source>
</evidence>
<keyword evidence="8" id="KW-0256">Endoplasmic reticulum</keyword>
<dbReference type="PRINTS" id="PR00463">
    <property type="entry name" value="EP450I"/>
</dbReference>
<keyword evidence="12 15" id="KW-0503">Monooxygenase</keyword>
<dbReference type="PANTHER" id="PTHR24291">
    <property type="entry name" value="CYTOCHROME P450 FAMILY 4"/>
    <property type="match status" value="1"/>
</dbReference>
<evidence type="ECO:0000256" key="5">
    <source>
        <dbReference type="ARBA" id="ARBA00010617"/>
    </source>
</evidence>
<dbReference type="GO" id="GO:0005789">
    <property type="term" value="C:endoplasmic reticulum membrane"/>
    <property type="evidence" value="ECO:0007669"/>
    <property type="project" value="UniProtKB-SubCell"/>
</dbReference>
<comment type="subcellular location">
    <subcellularLocation>
        <location evidence="4">Endoplasmic reticulum membrane</location>
        <topology evidence="4">Peripheral membrane protein</topology>
    </subcellularLocation>
    <subcellularLocation>
        <location evidence="3">Microsome membrane</location>
        <topology evidence="3">Peripheral membrane protein</topology>
    </subcellularLocation>
</comment>
<comment type="function">
    <text evidence="2">May be involved in the metabolism of insect hormones and in the breakdown of synthetic insecticides.</text>
</comment>
<protein>
    <recommendedName>
        <fullName evidence="19">Cytochrome P450 4C1</fullName>
    </recommendedName>
</protein>
<keyword evidence="9" id="KW-0492">Microsome</keyword>
<keyword evidence="11 14" id="KW-0408">Iron</keyword>
<evidence type="ECO:0008006" key="19">
    <source>
        <dbReference type="Google" id="ProtNLM"/>
    </source>
</evidence>
<sequence length="665" mass="77220">MTRVNTQHRFINHKYRNTLLIPSPRIQRITRHGFFPELTHRKLPIPHRPNAPKSTALDYPSSTNVFITADKNAPQLTLALFNRRELIMLVFVLIFVALFVFTILLYGKWQILFHSFKIPGPAAVPLVGTFSLINVSKKGFINEIIKQSKTYYPVWKVWTGSELYIVTNRPTDAETVLSTFLDKSNIYKNFDEYSKGSILTAEASSWKVNRKLINPSFNLQVINSFLDAYIRYTTELVDILEKTAGTEQTDIIKYTWRTTLDNVIETLGDSEPSLHKNRYDFIVAASIFGDIFMQRTYKFWYRLHLIWKNSSLSKKHAKYCEEGRNLPRNMLTLVEESYEAKKYESNSLREKRFLPHLVKMCSETDAISPGQVLEETVTMLHAGTESTAATIAAALVFLGINPEIQDKLYDEIISVLGSTTKNPTLEDLNRLEFTERVLKETMRLVPALPVISRRINNDIKADPYVYPAGSNILIPIIYLHQDPAVWPDPKKFDPDRFLPDVSETRHRCSYIPFSYGVRNCIGLRYAMMSMKVFLAMIIQKLRVRTVEPATMDEVQWQHFITETVFKLFFIYQHRGTSDSFSTYLYLNQPYMISQIKVRLQFYKSISSIETSIDEFPWKRVELPINENVLLRFNERVVNLIEITGQLSPNKTKDHVKQILEDFECF</sequence>
<keyword evidence="16" id="KW-1133">Transmembrane helix</keyword>
<evidence type="ECO:0000256" key="11">
    <source>
        <dbReference type="ARBA" id="ARBA00023004"/>
    </source>
</evidence>
<dbReference type="AlphaFoldDB" id="A0AA38J1T8"/>
<dbReference type="PANTHER" id="PTHR24291:SF189">
    <property type="entry name" value="CYTOCHROME P450 4C3-RELATED"/>
    <property type="match status" value="1"/>
</dbReference>
<dbReference type="InterPro" id="IPR050196">
    <property type="entry name" value="Cytochrome_P450_Monoox"/>
</dbReference>
<evidence type="ECO:0000256" key="6">
    <source>
        <dbReference type="ARBA" id="ARBA00022617"/>
    </source>
</evidence>
<evidence type="ECO:0000256" key="14">
    <source>
        <dbReference type="PIRSR" id="PIRSR602401-1"/>
    </source>
</evidence>
<evidence type="ECO:0000256" key="7">
    <source>
        <dbReference type="ARBA" id="ARBA00022723"/>
    </source>
</evidence>
<evidence type="ECO:0000256" key="2">
    <source>
        <dbReference type="ARBA" id="ARBA00003690"/>
    </source>
</evidence>
<dbReference type="PROSITE" id="PS00086">
    <property type="entry name" value="CYTOCHROME_P450"/>
    <property type="match status" value="1"/>
</dbReference>
<keyword evidence="16" id="KW-0812">Transmembrane</keyword>
<keyword evidence="6 14" id="KW-0349">Heme</keyword>
<dbReference type="SUPFAM" id="SSF48264">
    <property type="entry name" value="Cytochrome P450"/>
    <property type="match status" value="1"/>
</dbReference>
<evidence type="ECO:0000313" key="18">
    <source>
        <dbReference type="Proteomes" id="UP001168821"/>
    </source>
</evidence>
<dbReference type="InterPro" id="IPR017972">
    <property type="entry name" value="Cyt_P450_CS"/>
</dbReference>
<evidence type="ECO:0000256" key="15">
    <source>
        <dbReference type="RuleBase" id="RU000461"/>
    </source>
</evidence>
<dbReference type="GO" id="GO:0016705">
    <property type="term" value="F:oxidoreductase activity, acting on paired donors, with incorporation or reduction of molecular oxygen"/>
    <property type="evidence" value="ECO:0007669"/>
    <property type="project" value="InterPro"/>
</dbReference>
<evidence type="ECO:0000256" key="16">
    <source>
        <dbReference type="SAM" id="Phobius"/>
    </source>
</evidence>
<keyword evidence="13 16" id="KW-0472">Membrane</keyword>
<evidence type="ECO:0000256" key="8">
    <source>
        <dbReference type="ARBA" id="ARBA00022824"/>
    </source>
</evidence>
<dbReference type="GO" id="GO:0020037">
    <property type="term" value="F:heme binding"/>
    <property type="evidence" value="ECO:0007669"/>
    <property type="project" value="InterPro"/>
</dbReference>
<dbReference type="InterPro" id="IPR001128">
    <property type="entry name" value="Cyt_P450"/>
</dbReference>
<dbReference type="GO" id="GO:0004497">
    <property type="term" value="F:monooxygenase activity"/>
    <property type="evidence" value="ECO:0007669"/>
    <property type="project" value="UniProtKB-KW"/>
</dbReference>